<evidence type="ECO:0000313" key="14">
    <source>
        <dbReference type="Proteomes" id="UP001642409"/>
    </source>
</evidence>
<evidence type="ECO:0000256" key="9">
    <source>
        <dbReference type="ARBA" id="ARBA00022833"/>
    </source>
</evidence>
<dbReference type="Proteomes" id="UP001642409">
    <property type="component" value="Unassembled WGS sequence"/>
</dbReference>
<keyword evidence="8 11" id="KW-0378">Hydrolase</keyword>
<evidence type="ECO:0000256" key="2">
    <source>
        <dbReference type="ARBA" id="ARBA00001947"/>
    </source>
</evidence>
<reference evidence="13 14" key="2">
    <citation type="submission" date="2024-07" db="EMBL/GenBank/DDBJ databases">
        <authorList>
            <person name="Akdeniz Z."/>
        </authorList>
    </citation>
    <scope>NUCLEOTIDE SEQUENCE [LARGE SCALE GENOMIC DNA]</scope>
</reference>
<evidence type="ECO:0000256" key="10">
    <source>
        <dbReference type="ARBA" id="ARBA00023049"/>
    </source>
</evidence>
<comment type="catalytic activity">
    <reaction evidence="1">
        <text>Release of an N-terminal aspartate or glutamate from a peptide, with a preference for aspartate.</text>
        <dbReference type="EC" id="3.4.11.21"/>
    </reaction>
</comment>
<dbReference type="GO" id="GO:0004177">
    <property type="term" value="F:aminopeptidase activity"/>
    <property type="evidence" value="ECO:0007669"/>
    <property type="project" value="UniProtKB-KW"/>
</dbReference>
<name>A0AA86TZU5_9EUKA</name>
<dbReference type="Pfam" id="PF02127">
    <property type="entry name" value="Peptidase_M18"/>
    <property type="match status" value="1"/>
</dbReference>
<reference evidence="12" key="1">
    <citation type="submission" date="2023-06" db="EMBL/GenBank/DDBJ databases">
        <authorList>
            <person name="Kurt Z."/>
        </authorList>
    </citation>
    <scope>NUCLEOTIDE SEQUENCE</scope>
</reference>
<comment type="similarity">
    <text evidence="3 11">Belongs to the peptidase M18 family.</text>
</comment>
<dbReference type="GO" id="GO:0006508">
    <property type="term" value="P:proteolysis"/>
    <property type="evidence" value="ECO:0007669"/>
    <property type="project" value="UniProtKB-KW"/>
</dbReference>
<keyword evidence="6 11" id="KW-0645">Protease</keyword>
<evidence type="ECO:0000256" key="11">
    <source>
        <dbReference type="RuleBase" id="RU004386"/>
    </source>
</evidence>
<evidence type="ECO:0000313" key="13">
    <source>
        <dbReference type="EMBL" id="CAL6019241.1"/>
    </source>
</evidence>
<evidence type="ECO:0000256" key="8">
    <source>
        <dbReference type="ARBA" id="ARBA00022801"/>
    </source>
</evidence>
<evidence type="ECO:0000256" key="3">
    <source>
        <dbReference type="ARBA" id="ARBA00008290"/>
    </source>
</evidence>
<dbReference type="Gene3D" id="2.30.250.10">
    <property type="entry name" value="Aminopeptidase i, Domain 2"/>
    <property type="match status" value="1"/>
</dbReference>
<accession>A0AA86TZU5</accession>
<dbReference type="GO" id="GO:0005737">
    <property type="term" value="C:cytoplasm"/>
    <property type="evidence" value="ECO:0007669"/>
    <property type="project" value="UniProtKB-ARBA"/>
</dbReference>
<comment type="cofactor">
    <cofactor evidence="2">
        <name>Zn(2+)</name>
        <dbReference type="ChEBI" id="CHEBI:29105"/>
    </cofactor>
</comment>
<dbReference type="EMBL" id="CATOUU010000367">
    <property type="protein sequence ID" value="CAI9926353.1"/>
    <property type="molecule type" value="Genomic_DNA"/>
</dbReference>
<organism evidence="12">
    <name type="scientific">Hexamita inflata</name>
    <dbReference type="NCBI Taxonomy" id="28002"/>
    <lineage>
        <taxon>Eukaryota</taxon>
        <taxon>Metamonada</taxon>
        <taxon>Diplomonadida</taxon>
        <taxon>Hexamitidae</taxon>
        <taxon>Hexamitinae</taxon>
        <taxon>Hexamita</taxon>
    </lineage>
</organism>
<protein>
    <recommendedName>
        <fullName evidence="4">aspartyl aminopeptidase</fullName>
        <ecNumber evidence="4">3.4.11.21</ecNumber>
    </recommendedName>
</protein>
<keyword evidence="14" id="KW-1185">Reference proteome</keyword>
<dbReference type="PANTHER" id="PTHR28570">
    <property type="entry name" value="ASPARTYL AMINOPEPTIDASE"/>
    <property type="match status" value="1"/>
</dbReference>
<evidence type="ECO:0000256" key="4">
    <source>
        <dbReference type="ARBA" id="ARBA00011965"/>
    </source>
</evidence>
<dbReference type="SUPFAM" id="SSF101821">
    <property type="entry name" value="Aminopeptidase/glucanase lid domain"/>
    <property type="match status" value="1"/>
</dbReference>
<dbReference type="Gene3D" id="3.40.630.10">
    <property type="entry name" value="Zn peptidases"/>
    <property type="match status" value="1"/>
</dbReference>
<dbReference type="GO" id="GO:0008270">
    <property type="term" value="F:zinc ion binding"/>
    <property type="evidence" value="ECO:0007669"/>
    <property type="project" value="InterPro"/>
</dbReference>
<dbReference type="InterPro" id="IPR001948">
    <property type="entry name" value="Peptidase_M18"/>
</dbReference>
<dbReference type="InterPro" id="IPR023358">
    <property type="entry name" value="Peptidase_M18_dom2"/>
</dbReference>
<keyword evidence="7 11" id="KW-0479">Metal-binding</keyword>
<dbReference type="EC" id="3.4.11.21" evidence="4"/>
<gene>
    <name evidence="12" type="ORF">HINF_LOCUS13998</name>
    <name evidence="13" type="ORF">HINF_LOCUS26856</name>
</gene>
<proteinExistence type="inferred from homology"/>
<dbReference type="AlphaFoldDB" id="A0AA86TZU5"/>
<dbReference type="EMBL" id="CAXDID020000082">
    <property type="protein sequence ID" value="CAL6019241.1"/>
    <property type="molecule type" value="Genomic_DNA"/>
</dbReference>
<dbReference type="PANTHER" id="PTHR28570:SF3">
    <property type="entry name" value="ASPARTYL AMINOPEPTIDASE"/>
    <property type="match status" value="1"/>
</dbReference>
<evidence type="ECO:0000256" key="7">
    <source>
        <dbReference type="ARBA" id="ARBA00022723"/>
    </source>
</evidence>
<keyword evidence="10 11" id="KW-0482">Metalloprotease</keyword>
<evidence type="ECO:0000256" key="6">
    <source>
        <dbReference type="ARBA" id="ARBA00022670"/>
    </source>
</evidence>
<comment type="caution">
    <text evidence="12">The sequence shown here is derived from an EMBL/GenBank/DDBJ whole genome shotgun (WGS) entry which is preliminary data.</text>
</comment>
<evidence type="ECO:0000256" key="5">
    <source>
        <dbReference type="ARBA" id="ARBA00022438"/>
    </source>
</evidence>
<dbReference type="GO" id="GO:0008237">
    <property type="term" value="F:metallopeptidase activity"/>
    <property type="evidence" value="ECO:0007669"/>
    <property type="project" value="UniProtKB-KW"/>
</dbReference>
<dbReference type="PRINTS" id="PR00932">
    <property type="entry name" value="AMINO1PTASE"/>
</dbReference>
<keyword evidence="5 11" id="KW-0031">Aminopeptidase</keyword>
<dbReference type="SUPFAM" id="SSF53187">
    <property type="entry name" value="Zn-dependent exopeptidases"/>
    <property type="match status" value="1"/>
</dbReference>
<sequence length="426" mass="46491">MISLQEFIKRSPSPWHAVQTAIAVLKEHGFAHVRESEPFVSDRPIVYSRDRTQFIAYIPGTTTSAGFSSVQSHTDSPALRILQNGELKSNGSMFTVPCEPYSGPVLSRWLDRPLQLAGQISYYLNGKLGFKLVHVDKFGFIPSLAPHMLRGTDQKDWVPENGDFVVCTTGDYKDKMSISEFAKKIGEIPAEAVVTAVNLEISAFECTQFGNILQCPRLDNLASVYASIHGLVSQMKVQTPHTRMICGFNNEEVGSQTRAGAEGPFLINWWRRVSGLSEKEFSSSLARSFAASADGGHANHPIKGAGSCNDPVPVLGGGMIIKYGQKQNYAFTDHCVSVAKAICLSNNIKFQNWIGRSYKMGGGTIGNIVAAGSDMNVVDCGIPMLGMHSCVETCDLQDVEAFNNYCAGILMDSCKVLAQAHEEMME</sequence>
<keyword evidence="9 11" id="KW-0862">Zinc</keyword>
<evidence type="ECO:0000256" key="1">
    <source>
        <dbReference type="ARBA" id="ARBA00001335"/>
    </source>
</evidence>
<evidence type="ECO:0000313" key="12">
    <source>
        <dbReference type="EMBL" id="CAI9926353.1"/>
    </source>
</evidence>